<accession>A0A4U8UH84</accession>
<organism evidence="1 2">
    <name type="scientific">Helicobacter apodemus</name>
    <dbReference type="NCBI Taxonomy" id="135569"/>
    <lineage>
        <taxon>Bacteria</taxon>
        <taxon>Pseudomonadati</taxon>
        <taxon>Campylobacterota</taxon>
        <taxon>Epsilonproteobacteria</taxon>
        <taxon>Campylobacterales</taxon>
        <taxon>Helicobacteraceae</taxon>
        <taxon>Helicobacter</taxon>
    </lineage>
</organism>
<protein>
    <recommendedName>
        <fullName evidence="3">Glycosyltransferase</fullName>
    </recommendedName>
</protein>
<evidence type="ECO:0000313" key="2">
    <source>
        <dbReference type="Proteomes" id="UP000029920"/>
    </source>
</evidence>
<dbReference type="EMBL" id="JRPC02000007">
    <property type="protein sequence ID" value="TLE16352.1"/>
    <property type="molecule type" value="Genomic_DNA"/>
</dbReference>
<sequence length="789" mass="92399">MARLSMQTQEILTRLEVATNKQELKEISMLIRAFGQEWQKTLDVAKKTEIITLLRNKALEIVLLKGDVLERDLLWAYGIFDEALRDERFDKYIQMCITYIRDTSLSDYERLLFIDFLSVAYLLNGQREKAIESFFSNIIYLSIRENYMIELDPFVTSFLFYYEVPIDWILKIQREALEGEYYWSLDDLHKKSVFLWSMHCFWNVKHYLNNLKWVDNYPCWLGTLKKFLEMGNLDLAMYMEFYIYHKFGNSAQNQEDWQQYNDEVIKLIEPYFVEYGKTLPQCKEKIDNSKGRKIRIGILKDRIVENSPYKVEYSLCKALMQDEAFRGKYEIVIFSMSYIQKSQDSLSIMQSFCEIGIPVISPAFKLVGEYTYYYSHLQRAMLLRQAILDEGIDILISTVGMDASDFLFATRSAPKQIFWSHGNGRYDIVGIDERMTHCALDGTYKFDLIAVPMDRDKFYNPPRTKEAIDAEKAKYPIARDTIVLGVIGRLVKVDSDRYLQCIAEVMKEHPNTIFIAAGTGNIPVMREKVEKLGISERFFMPGFVDPHIYGYIIDIFCDTFPLVQGESLSEFMAKGKAWICLDLGGYYDKFQEQKYPQELVDLKYSTKVLTYIKNVDAIDENLKNFRELLDLDDIVLLYHKKNRSVLSKLPKLKCEILEVEDDCNVEILTDITLEVKEKSLDLVGGAWVFVKKPIFRLLPYYKDSEIYNDLYAVFLPKYPDIFEEDGGNSAGVFRQTFAYTPHQYIEFLSSLIDNSKLRNKIAKAIAIELQELHRVQQIFSTRDFQNILK</sequence>
<reference evidence="1 2" key="1">
    <citation type="journal article" date="2014" name="Genome Announc.">
        <title>Draft genome sequences of eight enterohepatic helicobacter species isolated from both laboratory and wild rodents.</title>
        <authorList>
            <person name="Sheh A."/>
            <person name="Shen Z."/>
            <person name="Fox J.G."/>
        </authorList>
    </citation>
    <scope>NUCLEOTIDE SEQUENCE [LARGE SCALE GENOMIC DNA]</scope>
    <source>
        <strain evidence="1 2">MIT-03-7007</strain>
    </source>
</reference>
<evidence type="ECO:0008006" key="3">
    <source>
        <dbReference type="Google" id="ProtNLM"/>
    </source>
</evidence>
<evidence type="ECO:0000313" key="1">
    <source>
        <dbReference type="EMBL" id="TLE16352.1"/>
    </source>
</evidence>
<dbReference type="Proteomes" id="UP000029920">
    <property type="component" value="Unassembled WGS sequence"/>
</dbReference>
<name>A0A4U8UH84_9HELI</name>
<dbReference type="SUPFAM" id="SSF53756">
    <property type="entry name" value="UDP-Glycosyltransferase/glycogen phosphorylase"/>
    <property type="match status" value="1"/>
</dbReference>
<gene>
    <name evidence="1" type="ORF">LS72_003595</name>
</gene>
<keyword evidence="2" id="KW-1185">Reference proteome</keyword>
<proteinExistence type="predicted"/>
<dbReference type="AlphaFoldDB" id="A0A4U8UH84"/>
<dbReference type="Gene3D" id="3.40.50.2000">
    <property type="entry name" value="Glycogen Phosphorylase B"/>
    <property type="match status" value="1"/>
</dbReference>
<comment type="caution">
    <text evidence="1">The sequence shown here is derived from an EMBL/GenBank/DDBJ whole genome shotgun (WGS) entry which is preliminary data.</text>
</comment>
<dbReference type="RefSeq" id="WP_138155037.1">
    <property type="nucleotide sequence ID" value="NZ_JRPC02000007.1"/>
</dbReference>